<comment type="caution">
    <text evidence="2">The sequence shown here is derived from an EMBL/GenBank/DDBJ whole genome shotgun (WGS) entry which is preliminary data.</text>
</comment>
<accession>A0A3A2Z1F3</accession>
<keyword evidence="3" id="KW-1185">Reference proteome</keyword>
<evidence type="ECO:0000259" key="1">
    <source>
        <dbReference type="Pfam" id="PF07714"/>
    </source>
</evidence>
<dbReference type="SUPFAM" id="SSF56112">
    <property type="entry name" value="Protein kinase-like (PK-like)"/>
    <property type="match status" value="1"/>
</dbReference>
<dbReference type="Gene3D" id="1.10.510.10">
    <property type="entry name" value="Transferase(Phosphotransferase) domain 1"/>
    <property type="match status" value="1"/>
</dbReference>
<dbReference type="EMBL" id="MVGC01003130">
    <property type="protein sequence ID" value="RJE16706.1"/>
    <property type="molecule type" value="Genomic_DNA"/>
</dbReference>
<proteinExistence type="predicted"/>
<feature type="domain" description="Serine-threonine/tyrosine-protein kinase catalytic" evidence="1">
    <location>
        <begin position="5"/>
        <end position="69"/>
    </location>
</feature>
<evidence type="ECO:0000313" key="3">
    <source>
        <dbReference type="Proteomes" id="UP000266188"/>
    </source>
</evidence>
<dbReference type="OrthoDB" id="1668230at2759"/>
<dbReference type="Pfam" id="PF07714">
    <property type="entry name" value="PK_Tyr_Ser-Thr"/>
    <property type="match status" value="1"/>
</dbReference>
<dbReference type="GO" id="GO:0004672">
    <property type="term" value="F:protein kinase activity"/>
    <property type="evidence" value="ECO:0007669"/>
    <property type="project" value="InterPro"/>
</dbReference>
<organism evidence="2 3">
    <name type="scientific">Aspergillus sclerotialis</name>
    <dbReference type="NCBI Taxonomy" id="2070753"/>
    <lineage>
        <taxon>Eukaryota</taxon>
        <taxon>Fungi</taxon>
        <taxon>Dikarya</taxon>
        <taxon>Ascomycota</taxon>
        <taxon>Pezizomycotina</taxon>
        <taxon>Eurotiomycetes</taxon>
        <taxon>Eurotiomycetidae</taxon>
        <taxon>Eurotiales</taxon>
        <taxon>Aspergillaceae</taxon>
        <taxon>Aspergillus</taxon>
        <taxon>Aspergillus subgen. Polypaecilum</taxon>
    </lineage>
</organism>
<name>A0A3A2Z1F3_9EURO</name>
<reference evidence="3" key="1">
    <citation type="submission" date="2017-02" db="EMBL/GenBank/DDBJ databases">
        <authorList>
            <person name="Tafer H."/>
            <person name="Lopandic K."/>
        </authorList>
    </citation>
    <scope>NUCLEOTIDE SEQUENCE [LARGE SCALE GENOMIC DNA]</scope>
    <source>
        <strain evidence="3">CBS 366.77</strain>
    </source>
</reference>
<dbReference type="InterPro" id="IPR001245">
    <property type="entry name" value="Ser-Thr/Tyr_kinase_cat_dom"/>
</dbReference>
<sequence length="79" mass="9177">MDGELFALGCLIYDIFTGERPYNEIDDSDVIERRYAAQIFPCLNCLRYQDIIFKCWTPNTQVRICFRTISIAASESVED</sequence>
<gene>
    <name evidence="2" type="ORF">PHISCL_10957</name>
</gene>
<evidence type="ECO:0000313" key="2">
    <source>
        <dbReference type="EMBL" id="RJE16706.1"/>
    </source>
</evidence>
<keyword evidence="2" id="KW-0418">Kinase</keyword>
<dbReference type="Proteomes" id="UP000266188">
    <property type="component" value="Unassembled WGS sequence"/>
</dbReference>
<dbReference type="AlphaFoldDB" id="A0A3A2Z1F3"/>
<dbReference type="InterPro" id="IPR011009">
    <property type="entry name" value="Kinase-like_dom_sf"/>
</dbReference>
<protein>
    <submittedName>
        <fullName evidence="2">Protein tyrosine kinase</fullName>
    </submittedName>
</protein>
<keyword evidence="2" id="KW-0808">Transferase</keyword>